<sequence length="33" mass="3981">MSWFMVAGKFNREIWRCRTLMLLCESVVDVVLF</sequence>
<dbReference type="AlphaFoldDB" id="A0A5D2SB67"/>
<accession>A0A5D2SB67</accession>
<reference evidence="1 2" key="1">
    <citation type="submission" date="2019-07" db="EMBL/GenBank/DDBJ databases">
        <title>WGS assembly of Gossypium mustelinum.</title>
        <authorList>
            <person name="Chen Z.J."/>
            <person name="Sreedasyam A."/>
            <person name="Ando A."/>
            <person name="Song Q."/>
            <person name="De L."/>
            <person name="Hulse-Kemp A."/>
            <person name="Ding M."/>
            <person name="Ye W."/>
            <person name="Kirkbride R."/>
            <person name="Jenkins J."/>
            <person name="Plott C."/>
            <person name="Lovell J."/>
            <person name="Lin Y.-M."/>
            <person name="Vaughn R."/>
            <person name="Liu B."/>
            <person name="Li W."/>
            <person name="Simpson S."/>
            <person name="Scheffler B."/>
            <person name="Saski C."/>
            <person name="Grover C."/>
            <person name="Hu G."/>
            <person name="Conover J."/>
            <person name="Carlson J."/>
            <person name="Shu S."/>
            <person name="Boston L."/>
            <person name="Williams M."/>
            <person name="Peterson D."/>
            <person name="Mcgee K."/>
            <person name="Jones D."/>
            <person name="Wendel J."/>
            <person name="Stelly D."/>
            <person name="Grimwood J."/>
            <person name="Schmutz J."/>
        </authorList>
    </citation>
    <scope>NUCLEOTIDE SEQUENCE [LARGE SCALE GENOMIC DNA]</scope>
    <source>
        <strain evidence="1">1408120.09</strain>
    </source>
</reference>
<protein>
    <submittedName>
        <fullName evidence="1">Uncharacterized protein</fullName>
    </submittedName>
</protein>
<proteinExistence type="predicted"/>
<evidence type="ECO:0000313" key="2">
    <source>
        <dbReference type="Proteomes" id="UP000323597"/>
    </source>
</evidence>
<organism evidence="1 2">
    <name type="scientific">Gossypium mustelinum</name>
    <name type="common">Cotton</name>
    <name type="synonym">Gossypium caicoense</name>
    <dbReference type="NCBI Taxonomy" id="34275"/>
    <lineage>
        <taxon>Eukaryota</taxon>
        <taxon>Viridiplantae</taxon>
        <taxon>Streptophyta</taxon>
        <taxon>Embryophyta</taxon>
        <taxon>Tracheophyta</taxon>
        <taxon>Spermatophyta</taxon>
        <taxon>Magnoliopsida</taxon>
        <taxon>eudicotyledons</taxon>
        <taxon>Gunneridae</taxon>
        <taxon>Pentapetalae</taxon>
        <taxon>rosids</taxon>
        <taxon>malvids</taxon>
        <taxon>Malvales</taxon>
        <taxon>Malvaceae</taxon>
        <taxon>Malvoideae</taxon>
        <taxon>Gossypium</taxon>
    </lineage>
</organism>
<name>A0A5D2SB67_GOSMU</name>
<keyword evidence="2" id="KW-1185">Reference proteome</keyword>
<dbReference type="Proteomes" id="UP000323597">
    <property type="component" value="Chromosome D12"/>
</dbReference>
<dbReference type="EMBL" id="CM017660">
    <property type="protein sequence ID" value="TYI49823.1"/>
    <property type="molecule type" value="Genomic_DNA"/>
</dbReference>
<gene>
    <name evidence="1" type="ORF">E1A91_D12G060900v1</name>
</gene>
<evidence type="ECO:0000313" key="1">
    <source>
        <dbReference type="EMBL" id="TYI49823.1"/>
    </source>
</evidence>